<sequence length="71" mass="8942">MKSTFWFLKYTQRCVFSRIWPRVSSSSFFLHSCCIIYIFFFCLRVWRAFFLFFFFFYFHLNIFVCLFGICM</sequence>
<evidence type="ECO:0000313" key="3">
    <source>
        <dbReference type="Proteomes" id="UP000031737"/>
    </source>
</evidence>
<organism evidence="2 3">
    <name type="scientific">Trypanosoma rangeli SC58</name>
    <dbReference type="NCBI Taxonomy" id="429131"/>
    <lineage>
        <taxon>Eukaryota</taxon>
        <taxon>Discoba</taxon>
        <taxon>Euglenozoa</taxon>
        <taxon>Kinetoplastea</taxon>
        <taxon>Metakinetoplastina</taxon>
        <taxon>Trypanosomatida</taxon>
        <taxon>Trypanosomatidae</taxon>
        <taxon>Trypanosoma</taxon>
        <taxon>Herpetosoma</taxon>
    </lineage>
</organism>
<evidence type="ECO:0000313" key="2">
    <source>
        <dbReference type="EMBL" id="ESL05114.1"/>
    </source>
</evidence>
<dbReference type="Proteomes" id="UP000031737">
    <property type="component" value="Unassembled WGS sequence"/>
</dbReference>
<dbReference type="EMBL" id="AUPL01007325">
    <property type="protein sequence ID" value="ESL05114.1"/>
    <property type="molecule type" value="Genomic_DNA"/>
</dbReference>
<proteinExistence type="predicted"/>
<protein>
    <submittedName>
        <fullName evidence="2">Uncharacterized protein</fullName>
    </submittedName>
</protein>
<feature type="transmembrane region" description="Helical" evidence="1">
    <location>
        <begin position="28"/>
        <end position="46"/>
    </location>
</feature>
<reference evidence="2 3" key="1">
    <citation type="submission" date="2013-07" db="EMBL/GenBank/DDBJ databases">
        <authorList>
            <person name="Stoco P.H."/>
            <person name="Wagner G."/>
            <person name="Gerber A."/>
            <person name="Zaha A."/>
            <person name="Thompson C."/>
            <person name="Bartholomeu D.C."/>
            <person name="Luckemeyer D.D."/>
            <person name="Bahia D."/>
            <person name="Loreto E."/>
            <person name="Prestes E.B."/>
            <person name="Lima F.M."/>
            <person name="Rodrigues-Luiz G."/>
            <person name="Vallejo G.A."/>
            <person name="Filho J.F."/>
            <person name="Monteiro K.M."/>
            <person name="Tyler K.M."/>
            <person name="de Almeida L.G."/>
            <person name="Ortiz M.F."/>
            <person name="Siervo M.A."/>
            <person name="de Moraes M.H."/>
            <person name="Cunha O.L."/>
            <person name="Mendonca-Neto R."/>
            <person name="Silva R."/>
            <person name="Teixeira S.M."/>
            <person name="Murta S.M."/>
            <person name="Sincero T.C."/>
            <person name="Mendes T.A."/>
            <person name="Urmenyi T.P."/>
            <person name="Silva V.G."/>
            <person name="da Rocha W.D."/>
            <person name="Andersson B."/>
            <person name="Romanha A.J."/>
            <person name="Steindel M."/>
            <person name="de Vasconcelos A.T."/>
            <person name="Grisard E.C."/>
        </authorList>
    </citation>
    <scope>NUCLEOTIDE SEQUENCE [LARGE SCALE GENOMIC DNA]</scope>
    <source>
        <strain evidence="2 3">SC58</strain>
    </source>
</reference>
<name>A0A061IS53_TRYRA</name>
<feature type="transmembrane region" description="Helical" evidence="1">
    <location>
        <begin position="52"/>
        <end position="70"/>
    </location>
</feature>
<dbReference type="VEuPathDB" id="TriTrypDB:TRSC58_07268"/>
<keyword evidence="1" id="KW-0472">Membrane</keyword>
<keyword evidence="1" id="KW-0812">Transmembrane</keyword>
<keyword evidence="3" id="KW-1185">Reference proteome</keyword>
<evidence type="ECO:0000256" key="1">
    <source>
        <dbReference type="SAM" id="Phobius"/>
    </source>
</evidence>
<dbReference type="AlphaFoldDB" id="A0A061IS53"/>
<comment type="caution">
    <text evidence="2">The sequence shown here is derived from an EMBL/GenBank/DDBJ whole genome shotgun (WGS) entry which is preliminary data.</text>
</comment>
<keyword evidence="1" id="KW-1133">Transmembrane helix</keyword>
<accession>A0A061IS53</accession>
<gene>
    <name evidence="2" type="ORF">TRSC58_07268</name>
</gene>